<keyword evidence="2" id="KW-0813">Transport</keyword>
<dbReference type="SUPFAM" id="SSF52540">
    <property type="entry name" value="P-loop containing nucleoside triphosphate hydrolases"/>
    <property type="match status" value="1"/>
</dbReference>
<reference evidence="4 5" key="1">
    <citation type="journal article" date="2019" name="Int. J. Syst. Evol. Microbiol.">
        <title>The Global Catalogue of Microorganisms (GCM) 10K type strain sequencing project: providing services to taxonomists for standard genome sequencing and annotation.</title>
        <authorList>
            <consortium name="The Broad Institute Genomics Platform"/>
            <consortium name="The Broad Institute Genome Sequencing Center for Infectious Disease"/>
            <person name="Wu L."/>
            <person name="Ma J."/>
        </authorList>
    </citation>
    <scope>NUCLEOTIDE SEQUENCE [LARGE SCALE GENOMIC DNA]</scope>
    <source>
        <strain evidence="4 5">JCM 3146</strain>
    </source>
</reference>
<dbReference type="PANTHER" id="PTHR43335">
    <property type="entry name" value="ABC TRANSPORTER, ATP-BINDING PROTEIN"/>
    <property type="match status" value="1"/>
</dbReference>
<evidence type="ECO:0000313" key="4">
    <source>
        <dbReference type="EMBL" id="GAA0315534.1"/>
    </source>
</evidence>
<evidence type="ECO:0000313" key="5">
    <source>
        <dbReference type="Proteomes" id="UP001501822"/>
    </source>
</evidence>
<evidence type="ECO:0000259" key="3">
    <source>
        <dbReference type="PROSITE" id="PS50893"/>
    </source>
</evidence>
<dbReference type="InterPro" id="IPR027417">
    <property type="entry name" value="P-loop_NTPase"/>
</dbReference>
<dbReference type="Proteomes" id="UP001501822">
    <property type="component" value="Unassembled WGS sequence"/>
</dbReference>
<dbReference type="InterPro" id="IPR003439">
    <property type="entry name" value="ABC_transporter-like_ATP-bd"/>
</dbReference>
<dbReference type="RefSeq" id="WP_252808305.1">
    <property type="nucleotide sequence ID" value="NZ_BAAABM010000003.1"/>
</dbReference>
<name>A0ABN0VSD7_9ACTN</name>
<feature type="domain" description="ABC transporter" evidence="3">
    <location>
        <begin position="8"/>
        <end position="223"/>
    </location>
</feature>
<protein>
    <recommendedName>
        <fullName evidence="3">ABC transporter domain-containing protein</fullName>
    </recommendedName>
</protein>
<proteinExistence type="inferred from homology"/>
<gene>
    <name evidence="4" type="ORF">GCM10010151_01960</name>
</gene>
<accession>A0ABN0VSD7</accession>
<dbReference type="Gene3D" id="3.40.50.300">
    <property type="entry name" value="P-loop containing nucleotide triphosphate hydrolases"/>
    <property type="match status" value="1"/>
</dbReference>
<evidence type="ECO:0000256" key="2">
    <source>
        <dbReference type="ARBA" id="ARBA00022448"/>
    </source>
</evidence>
<comment type="caution">
    <text evidence="4">The sequence shown here is derived from an EMBL/GenBank/DDBJ whole genome shotgun (WGS) entry which is preliminary data.</text>
</comment>
<comment type="similarity">
    <text evidence="1">Belongs to the ABC transporter superfamily.</text>
</comment>
<evidence type="ECO:0000256" key="1">
    <source>
        <dbReference type="ARBA" id="ARBA00005417"/>
    </source>
</evidence>
<organism evidence="4 5">
    <name type="scientific">Actinoallomurus spadix</name>
    <dbReference type="NCBI Taxonomy" id="79912"/>
    <lineage>
        <taxon>Bacteria</taxon>
        <taxon>Bacillati</taxon>
        <taxon>Actinomycetota</taxon>
        <taxon>Actinomycetes</taxon>
        <taxon>Streptosporangiales</taxon>
        <taxon>Thermomonosporaceae</taxon>
        <taxon>Actinoallomurus</taxon>
    </lineage>
</organism>
<keyword evidence="5" id="KW-1185">Reference proteome</keyword>
<sequence length="227" mass="24579">MIGNSSAIVARGLGIRRRRRWILRPTTFDVAHGVVGLAGPAGPARSAVLQTLATLHRPSVGDLEVLGHDLTRRAGRHAVRARIGLLPARFTWTSGLSIRDFVGYASYYKCTPRRAVDAILERFGLSDAAALEMDMLPQDLRLRAGLAATCVHEPELVFLDEPLTGIGDSEREELLPLLRSLAPTVVVTAADPAELTGWCDQGLRMVRGRLVDAPCVPRPRARVPAGV</sequence>
<dbReference type="EMBL" id="BAAABM010000003">
    <property type="protein sequence ID" value="GAA0315534.1"/>
    <property type="molecule type" value="Genomic_DNA"/>
</dbReference>
<dbReference type="Pfam" id="PF00005">
    <property type="entry name" value="ABC_tran"/>
    <property type="match status" value="1"/>
</dbReference>
<dbReference type="PROSITE" id="PS50893">
    <property type="entry name" value="ABC_TRANSPORTER_2"/>
    <property type="match status" value="1"/>
</dbReference>